<evidence type="ECO:0000313" key="1">
    <source>
        <dbReference type="Proteomes" id="UP000095287"/>
    </source>
</evidence>
<accession>A0A1I7YN44</accession>
<dbReference type="WBParaSite" id="L893_g17983.t1">
    <property type="protein sequence ID" value="L893_g17983.t1"/>
    <property type="gene ID" value="L893_g17983"/>
</dbReference>
<reference evidence="2" key="1">
    <citation type="submission" date="2016-11" db="UniProtKB">
        <authorList>
            <consortium name="WormBaseParasite"/>
        </authorList>
    </citation>
    <scope>IDENTIFICATION</scope>
</reference>
<sequence>MVYLVIICYLFYVHRKISTKLKSTREKSILVFACTRFLCDLFLALSCTYFPYSPTAICQLYLALGQPINNLCLPPLLYLLLQRYALAE</sequence>
<name>A0A1I7YN44_9BILA</name>
<keyword evidence="1" id="KW-1185">Reference proteome</keyword>
<organism evidence="1 2">
    <name type="scientific">Steinernema glaseri</name>
    <dbReference type="NCBI Taxonomy" id="37863"/>
    <lineage>
        <taxon>Eukaryota</taxon>
        <taxon>Metazoa</taxon>
        <taxon>Ecdysozoa</taxon>
        <taxon>Nematoda</taxon>
        <taxon>Chromadorea</taxon>
        <taxon>Rhabditida</taxon>
        <taxon>Tylenchina</taxon>
        <taxon>Panagrolaimomorpha</taxon>
        <taxon>Strongyloidoidea</taxon>
        <taxon>Steinernematidae</taxon>
        <taxon>Steinernema</taxon>
    </lineage>
</organism>
<dbReference type="AlphaFoldDB" id="A0A1I7YN44"/>
<proteinExistence type="predicted"/>
<evidence type="ECO:0000313" key="2">
    <source>
        <dbReference type="WBParaSite" id="L893_g17983.t1"/>
    </source>
</evidence>
<dbReference type="Proteomes" id="UP000095287">
    <property type="component" value="Unplaced"/>
</dbReference>
<protein>
    <submittedName>
        <fullName evidence="2">G_PROTEIN_RECEP_F1_2 domain-containing protein</fullName>
    </submittedName>
</protein>